<dbReference type="Proteomes" id="UP000282971">
    <property type="component" value="Unassembled WGS sequence"/>
</dbReference>
<dbReference type="RefSeq" id="WP_127744919.1">
    <property type="nucleotide sequence ID" value="NZ_SACN01000002.1"/>
</dbReference>
<dbReference type="PANTHER" id="PTHR34001">
    <property type="entry name" value="BLL7405 PROTEIN"/>
    <property type="match status" value="1"/>
</dbReference>
<dbReference type="SUPFAM" id="SSF56925">
    <property type="entry name" value="OMPA-like"/>
    <property type="match status" value="1"/>
</dbReference>
<organism evidence="7 8">
    <name type="scientific">Sphingomonas crocodyli</name>
    <dbReference type="NCBI Taxonomy" id="1979270"/>
    <lineage>
        <taxon>Bacteria</taxon>
        <taxon>Pseudomonadati</taxon>
        <taxon>Pseudomonadota</taxon>
        <taxon>Alphaproteobacteria</taxon>
        <taxon>Sphingomonadales</taxon>
        <taxon>Sphingomonadaceae</taxon>
        <taxon>Sphingomonas</taxon>
    </lineage>
</organism>
<evidence type="ECO:0000313" key="8">
    <source>
        <dbReference type="Proteomes" id="UP000282971"/>
    </source>
</evidence>
<dbReference type="OrthoDB" id="8222426at2"/>
<dbReference type="Pfam" id="PF13505">
    <property type="entry name" value="OMP_b-brl"/>
    <property type="match status" value="1"/>
</dbReference>
<dbReference type="InterPro" id="IPR027385">
    <property type="entry name" value="Beta-barrel_OMP"/>
</dbReference>
<protein>
    <submittedName>
        <fullName evidence="7">Porin family protein</fullName>
    </submittedName>
</protein>
<reference evidence="7 8" key="1">
    <citation type="submission" date="2019-01" db="EMBL/GenBank/DDBJ databases">
        <authorList>
            <person name="Chen W.-M."/>
        </authorList>
    </citation>
    <scope>NUCLEOTIDE SEQUENCE [LARGE SCALE GENOMIC DNA]</scope>
    <source>
        <strain evidence="7 8">CCP-7</strain>
    </source>
</reference>
<accession>A0A437M066</accession>
<dbReference type="InterPro" id="IPR051692">
    <property type="entry name" value="OMP-like"/>
</dbReference>
<feature type="domain" description="Outer membrane protein beta-barrel" evidence="6">
    <location>
        <begin position="10"/>
        <end position="202"/>
    </location>
</feature>
<proteinExistence type="inferred from homology"/>
<feature type="chain" id="PRO_5019172098" evidence="5">
    <location>
        <begin position="24"/>
        <end position="202"/>
    </location>
</feature>
<evidence type="ECO:0000256" key="4">
    <source>
        <dbReference type="ARBA" id="ARBA00038306"/>
    </source>
</evidence>
<dbReference type="GO" id="GO:0016020">
    <property type="term" value="C:membrane"/>
    <property type="evidence" value="ECO:0007669"/>
    <property type="project" value="UniProtKB-SubCell"/>
</dbReference>
<sequence length="202" mass="21501">MKLTASPFIAAAALLSVSAPAAAETFAGPYAGVQAGWSKNKIGGAQTDIGRADIGRSRDATTAGVFAGYNYKATDRIVLSAEAGFSMGFDDQVTRIRGANLASIDPEYAFDLGARAGYLVTDNTLLYVRGGYENMRAAVRLTNAAGARYGKDVFDGWSLGGGVERAINDRISARLEYRYSDLGEGSSKFERHQALFGVAYHF</sequence>
<evidence type="ECO:0000313" key="7">
    <source>
        <dbReference type="EMBL" id="RVT90904.1"/>
    </source>
</evidence>
<comment type="similarity">
    <text evidence="4">Belongs to the Omp25/RopB family.</text>
</comment>
<dbReference type="PANTHER" id="PTHR34001:SF3">
    <property type="entry name" value="BLL7405 PROTEIN"/>
    <property type="match status" value="1"/>
</dbReference>
<evidence type="ECO:0000256" key="1">
    <source>
        <dbReference type="ARBA" id="ARBA00004370"/>
    </source>
</evidence>
<dbReference type="AlphaFoldDB" id="A0A437M066"/>
<comment type="subcellular location">
    <subcellularLocation>
        <location evidence="1">Membrane</location>
    </subcellularLocation>
</comment>
<dbReference type="EMBL" id="SACN01000002">
    <property type="protein sequence ID" value="RVT90904.1"/>
    <property type="molecule type" value="Genomic_DNA"/>
</dbReference>
<evidence type="ECO:0000259" key="6">
    <source>
        <dbReference type="Pfam" id="PF13505"/>
    </source>
</evidence>
<name>A0A437M066_9SPHN</name>
<gene>
    <name evidence="7" type="ORF">EOD43_15300</name>
</gene>
<keyword evidence="2 5" id="KW-0732">Signal</keyword>
<evidence type="ECO:0000256" key="2">
    <source>
        <dbReference type="ARBA" id="ARBA00022729"/>
    </source>
</evidence>
<evidence type="ECO:0000256" key="3">
    <source>
        <dbReference type="ARBA" id="ARBA00023136"/>
    </source>
</evidence>
<feature type="signal peptide" evidence="5">
    <location>
        <begin position="1"/>
        <end position="23"/>
    </location>
</feature>
<comment type="caution">
    <text evidence="7">The sequence shown here is derived from an EMBL/GenBank/DDBJ whole genome shotgun (WGS) entry which is preliminary data.</text>
</comment>
<keyword evidence="3" id="KW-0472">Membrane</keyword>
<evidence type="ECO:0000256" key="5">
    <source>
        <dbReference type="SAM" id="SignalP"/>
    </source>
</evidence>
<keyword evidence="8" id="KW-1185">Reference proteome</keyword>
<dbReference type="InterPro" id="IPR011250">
    <property type="entry name" value="OMP/PagP_B-barrel"/>
</dbReference>
<dbReference type="Gene3D" id="2.40.160.20">
    <property type="match status" value="1"/>
</dbReference>